<organism evidence="1 2">
    <name type="scientific">Pristionchus entomophagus</name>
    <dbReference type="NCBI Taxonomy" id="358040"/>
    <lineage>
        <taxon>Eukaryota</taxon>
        <taxon>Metazoa</taxon>
        <taxon>Ecdysozoa</taxon>
        <taxon>Nematoda</taxon>
        <taxon>Chromadorea</taxon>
        <taxon>Rhabditida</taxon>
        <taxon>Rhabditina</taxon>
        <taxon>Diplogasteromorpha</taxon>
        <taxon>Diplogasteroidea</taxon>
        <taxon>Neodiplogasteridae</taxon>
        <taxon>Pristionchus</taxon>
    </lineage>
</organism>
<proteinExistence type="predicted"/>
<dbReference type="Proteomes" id="UP001432027">
    <property type="component" value="Unassembled WGS sequence"/>
</dbReference>
<name>A0AAV5TE60_9BILA</name>
<feature type="non-terminal residue" evidence="1">
    <location>
        <position position="1"/>
    </location>
</feature>
<evidence type="ECO:0000313" key="1">
    <source>
        <dbReference type="EMBL" id="GMS91108.1"/>
    </source>
</evidence>
<dbReference type="AlphaFoldDB" id="A0AAV5TE60"/>
<sequence length="92" mass="10545">FYRHRDFTGQCTIRNIVMTVVSVFHKSHSREISLPSRSDRRCSIRGEDDVMNGSSPLKPSNSDRVVPAWHSYEGNLIRARVPSRVPITYSQV</sequence>
<reference evidence="1" key="1">
    <citation type="submission" date="2023-10" db="EMBL/GenBank/DDBJ databases">
        <title>Genome assembly of Pristionchus species.</title>
        <authorList>
            <person name="Yoshida K."/>
            <person name="Sommer R.J."/>
        </authorList>
    </citation>
    <scope>NUCLEOTIDE SEQUENCE</scope>
    <source>
        <strain evidence="1">RS0144</strain>
    </source>
</reference>
<accession>A0AAV5TE60</accession>
<evidence type="ECO:0000313" key="2">
    <source>
        <dbReference type="Proteomes" id="UP001432027"/>
    </source>
</evidence>
<dbReference type="EMBL" id="BTSX01000003">
    <property type="protein sequence ID" value="GMS91108.1"/>
    <property type="molecule type" value="Genomic_DNA"/>
</dbReference>
<gene>
    <name evidence="1" type="ORF">PENTCL1PPCAC_13283</name>
</gene>
<protein>
    <submittedName>
        <fullName evidence="1">Uncharacterized protein</fullName>
    </submittedName>
</protein>
<comment type="caution">
    <text evidence="1">The sequence shown here is derived from an EMBL/GenBank/DDBJ whole genome shotgun (WGS) entry which is preliminary data.</text>
</comment>
<keyword evidence="2" id="KW-1185">Reference proteome</keyword>